<dbReference type="STRING" id="82633.GCA_000974605_01082"/>
<dbReference type="EMBL" id="PJRP01000015">
    <property type="protein sequence ID" value="PLP97758.1"/>
    <property type="molecule type" value="Genomic_DNA"/>
</dbReference>
<dbReference type="NCBIfam" id="NF011942">
    <property type="entry name" value="PRK15413.1"/>
    <property type="match status" value="1"/>
</dbReference>
<accession>A0A2N5C6D8</accession>
<dbReference type="PANTHER" id="PTHR30290">
    <property type="entry name" value="PERIPLASMIC BINDING COMPONENT OF ABC TRANSPORTER"/>
    <property type="match status" value="1"/>
</dbReference>
<dbReference type="RefSeq" id="WP_101684155.1">
    <property type="nucleotide sequence ID" value="NZ_PJRP01000015.1"/>
</dbReference>
<dbReference type="Gene3D" id="3.10.105.10">
    <property type="entry name" value="Dipeptide-binding Protein, Domain 3"/>
    <property type="match status" value="1"/>
</dbReference>
<evidence type="ECO:0000256" key="7">
    <source>
        <dbReference type="ARBA" id="ARBA00022764"/>
    </source>
</evidence>
<dbReference type="CDD" id="cd08499">
    <property type="entry name" value="PBP2_Ylib_like"/>
    <property type="match status" value="1"/>
</dbReference>
<evidence type="ECO:0000256" key="5">
    <source>
        <dbReference type="ARBA" id="ARBA00022448"/>
    </source>
</evidence>
<evidence type="ECO:0000256" key="6">
    <source>
        <dbReference type="ARBA" id="ARBA00022729"/>
    </source>
</evidence>
<evidence type="ECO:0000256" key="2">
    <source>
        <dbReference type="ARBA" id="ARBA00004418"/>
    </source>
</evidence>
<proteinExistence type="inferred from homology"/>
<evidence type="ECO:0000313" key="10">
    <source>
        <dbReference type="EMBL" id="PLP97758.1"/>
    </source>
</evidence>
<evidence type="ECO:0000256" key="1">
    <source>
        <dbReference type="ARBA" id="ARBA00003489"/>
    </source>
</evidence>
<dbReference type="Gene3D" id="3.40.190.10">
    <property type="entry name" value="Periplasmic binding protein-like II"/>
    <property type="match status" value="1"/>
</dbReference>
<gene>
    <name evidence="10" type="ORF">CYJ10_25075</name>
</gene>
<keyword evidence="5" id="KW-0813">Transport</keyword>
<dbReference type="PIRSF" id="PIRSF002741">
    <property type="entry name" value="MppA"/>
    <property type="match status" value="1"/>
</dbReference>
<dbReference type="GO" id="GO:0042938">
    <property type="term" value="P:dipeptide transport"/>
    <property type="evidence" value="ECO:0007669"/>
    <property type="project" value="TreeGrafter"/>
</dbReference>
<dbReference type="PROSITE" id="PS01040">
    <property type="entry name" value="SBP_BACTERIAL_5"/>
    <property type="match status" value="1"/>
</dbReference>
<dbReference type="OrthoDB" id="9801799at2"/>
<feature type="domain" description="Solute-binding protein family 5" evidence="9">
    <location>
        <begin position="72"/>
        <end position="430"/>
    </location>
</feature>
<evidence type="ECO:0000256" key="8">
    <source>
        <dbReference type="SAM" id="SignalP"/>
    </source>
</evidence>
<dbReference type="GO" id="GO:0030288">
    <property type="term" value="C:outer membrane-bounded periplasmic space"/>
    <property type="evidence" value="ECO:0007669"/>
    <property type="project" value="TreeGrafter"/>
</dbReference>
<comment type="caution">
    <text evidence="10">The sequence shown here is derived from an EMBL/GenBank/DDBJ whole genome shotgun (WGS) entry which is preliminary data.</text>
</comment>
<reference evidence="10 11" key="1">
    <citation type="submission" date="2017-12" db="EMBL/GenBank/DDBJ databases">
        <title>Genome sequence of the active heterotrophic nitrifier-denitrifier, Cupriavidus pauculus UM1.</title>
        <authorList>
            <person name="Putonti C."/>
            <person name="Castignetti D."/>
        </authorList>
    </citation>
    <scope>NUCLEOTIDE SEQUENCE [LARGE SCALE GENOMIC DNA]</scope>
    <source>
        <strain evidence="10 11">UM1</strain>
    </source>
</reference>
<dbReference type="PANTHER" id="PTHR30290:SF32">
    <property type="entry name" value="GLUTATHIONE-BINDING PROTEIN GSIB"/>
    <property type="match status" value="1"/>
</dbReference>
<name>A0A2N5C6D8_9BURK</name>
<dbReference type="GO" id="GO:1904680">
    <property type="term" value="F:peptide transmembrane transporter activity"/>
    <property type="evidence" value="ECO:0007669"/>
    <property type="project" value="TreeGrafter"/>
</dbReference>
<dbReference type="Gene3D" id="3.90.76.10">
    <property type="entry name" value="Dipeptide-binding Protein, Domain 1"/>
    <property type="match status" value="1"/>
</dbReference>
<feature type="signal peptide" evidence="8">
    <location>
        <begin position="1"/>
        <end position="28"/>
    </location>
</feature>
<dbReference type="InterPro" id="IPR000914">
    <property type="entry name" value="SBP_5_dom"/>
</dbReference>
<dbReference type="AlphaFoldDB" id="A0A2N5C6D8"/>
<sequence>MSKVSFRLMAGAAAVGAMGMLAAAPAFAAKDAVMAVYSTFTTLDPYDANDTLSQAATKSFYQGLFGFDKDLKLVNVLAESYDVSKDGLVYTFKLKKNIKFHDGTTFDATAVKANLDRVTDPANKLKRYTLFNRVAKTEVVDPYTARVTLKEPFSPFINVLAHPSAVMISPTALKKYGKEIAFHPVGTGPFEFVEWKQTDFLKGKKFAGYWKTGYPKIDTITWKPVVDNNTRSAVMQTGEADFAFSIPFEQAALLKASPKVDLIDSPSIIQRYLSLNTTVKPFNDPKVRQAINYAINKEALAKVAFAGHAVPADGVVPHGVDYAEKLGPWPYNPAKARELLKEAGYPNGFETTLWSAYNHTTAQKVIQFVQQQLQQVGIKAQVLALEAGQRVERVESVQKPEEAGVRMYYVGWSSSTGESDWALRPLLASESMPPKLLNTAYYKNDQVDADIAGALRTTDRAEKAKLYKDAQQRIWNDAPWAFLVTEKILYARAKRLTGAYVMPDGSFNFDEIDIKQ</sequence>
<evidence type="ECO:0000259" key="9">
    <source>
        <dbReference type="Pfam" id="PF00496"/>
    </source>
</evidence>
<feature type="chain" id="PRO_5014756102" description="Glutathione-binding protein GsiB" evidence="8">
    <location>
        <begin position="29"/>
        <end position="516"/>
    </location>
</feature>
<comment type="similarity">
    <text evidence="3">Belongs to the bacterial solute-binding protein 5 family.</text>
</comment>
<comment type="function">
    <text evidence="1">Part of the ABC transporter complex GsiABCD involved in glutathione import. Binds glutathione.</text>
</comment>
<protein>
    <recommendedName>
        <fullName evidence="4">Glutathione-binding protein GsiB</fullName>
    </recommendedName>
</protein>
<comment type="subcellular location">
    <subcellularLocation>
        <location evidence="2">Periplasm</location>
    </subcellularLocation>
</comment>
<evidence type="ECO:0000313" key="11">
    <source>
        <dbReference type="Proteomes" id="UP000234341"/>
    </source>
</evidence>
<dbReference type="SUPFAM" id="SSF53850">
    <property type="entry name" value="Periplasmic binding protein-like II"/>
    <property type="match status" value="1"/>
</dbReference>
<dbReference type="Proteomes" id="UP000234341">
    <property type="component" value="Unassembled WGS sequence"/>
</dbReference>
<evidence type="ECO:0000256" key="3">
    <source>
        <dbReference type="ARBA" id="ARBA00005695"/>
    </source>
</evidence>
<dbReference type="InterPro" id="IPR023765">
    <property type="entry name" value="SBP_5_CS"/>
</dbReference>
<dbReference type="InterPro" id="IPR039424">
    <property type="entry name" value="SBP_5"/>
</dbReference>
<organism evidence="10 11">
    <name type="scientific">Cupriavidus pauculus</name>
    <dbReference type="NCBI Taxonomy" id="82633"/>
    <lineage>
        <taxon>Bacteria</taxon>
        <taxon>Pseudomonadati</taxon>
        <taxon>Pseudomonadota</taxon>
        <taxon>Betaproteobacteria</taxon>
        <taxon>Burkholderiales</taxon>
        <taxon>Burkholderiaceae</taxon>
        <taxon>Cupriavidus</taxon>
    </lineage>
</organism>
<evidence type="ECO:0000256" key="4">
    <source>
        <dbReference type="ARBA" id="ARBA00017393"/>
    </source>
</evidence>
<keyword evidence="6 8" id="KW-0732">Signal</keyword>
<keyword evidence="7" id="KW-0574">Periplasm</keyword>
<dbReference type="FunFam" id="3.10.105.10:FF:000003">
    <property type="entry name" value="Glutathione ABC transporter substrate-binding protein GsiB"/>
    <property type="match status" value="1"/>
</dbReference>
<dbReference type="Pfam" id="PF00496">
    <property type="entry name" value="SBP_bac_5"/>
    <property type="match status" value="1"/>
</dbReference>
<dbReference type="InterPro" id="IPR030678">
    <property type="entry name" value="Peptide/Ni-bd"/>
</dbReference>
<dbReference type="GO" id="GO:0043190">
    <property type="term" value="C:ATP-binding cassette (ABC) transporter complex"/>
    <property type="evidence" value="ECO:0007669"/>
    <property type="project" value="InterPro"/>
</dbReference>